<dbReference type="EC" id="1.15.1.1" evidence="2"/>
<dbReference type="EMBL" id="QURB01000001">
    <property type="protein sequence ID" value="RFC55972.1"/>
    <property type="molecule type" value="Genomic_DNA"/>
</dbReference>
<dbReference type="OrthoDB" id="9792957at2"/>
<evidence type="ECO:0000313" key="5">
    <source>
        <dbReference type="EMBL" id="RFC55972.1"/>
    </source>
</evidence>
<feature type="region of interest" description="Disordered" evidence="3">
    <location>
        <begin position="29"/>
        <end position="57"/>
    </location>
</feature>
<evidence type="ECO:0000313" key="6">
    <source>
        <dbReference type="Proteomes" id="UP000257127"/>
    </source>
</evidence>
<dbReference type="InterPro" id="IPR024134">
    <property type="entry name" value="SOD_Cu/Zn_/chaperone"/>
</dbReference>
<comment type="function">
    <text evidence="2">Destroys radicals which are normally produced within the cells and which are toxic to biological systems.</text>
</comment>
<comment type="catalytic activity">
    <reaction evidence="2">
        <text>2 superoxide + 2 H(+) = H2O2 + O2</text>
        <dbReference type="Rhea" id="RHEA:20696"/>
        <dbReference type="ChEBI" id="CHEBI:15378"/>
        <dbReference type="ChEBI" id="CHEBI:15379"/>
        <dbReference type="ChEBI" id="CHEBI:16240"/>
        <dbReference type="ChEBI" id="CHEBI:18421"/>
        <dbReference type="EC" id="1.15.1.1"/>
    </reaction>
</comment>
<feature type="region of interest" description="Disordered" evidence="3">
    <location>
        <begin position="111"/>
        <end position="131"/>
    </location>
</feature>
<proteinExistence type="inferred from homology"/>
<accession>A0A3E1F2C4</accession>
<dbReference type="Proteomes" id="UP000257127">
    <property type="component" value="Unassembled WGS sequence"/>
</dbReference>
<comment type="similarity">
    <text evidence="1 2">Belongs to the Cu-Zn superoxide dismutase family.</text>
</comment>
<dbReference type="Pfam" id="PF00080">
    <property type="entry name" value="Sod_Cu"/>
    <property type="match status" value="1"/>
</dbReference>
<evidence type="ECO:0000256" key="1">
    <source>
        <dbReference type="ARBA" id="ARBA00010457"/>
    </source>
</evidence>
<evidence type="ECO:0000256" key="2">
    <source>
        <dbReference type="RuleBase" id="RU000393"/>
    </source>
</evidence>
<dbReference type="GO" id="GO:0005507">
    <property type="term" value="F:copper ion binding"/>
    <property type="evidence" value="ECO:0007669"/>
    <property type="project" value="InterPro"/>
</dbReference>
<organism evidence="5 6">
    <name type="scientific">Brumimicrobium aurantiacum</name>
    <dbReference type="NCBI Taxonomy" id="1737063"/>
    <lineage>
        <taxon>Bacteria</taxon>
        <taxon>Pseudomonadati</taxon>
        <taxon>Bacteroidota</taxon>
        <taxon>Flavobacteriia</taxon>
        <taxon>Flavobacteriales</taxon>
        <taxon>Crocinitomicaceae</taxon>
        <taxon>Brumimicrobium</taxon>
    </lineage>
</organism>
<keyword evidence="6" id="KW-1185">Reference proteome</keyword>
<name>A0A3E1F2C4_9FLAO</name>
<evidence type="ECO:0000256" key="3">
    <source>
        <dbReference type="SAM" id="MobiDB-lite"/>
    </source>
</evidence>
<dbReference type="Gene3D" id="2.60.40.200">
    <property type="entry name" value="Superoxide dismutase, copper/zinc binding domain"/>
    <property type="match status" value="1"/>
</dbReference>
<keyword evidence="2" id="KW-0479">Metal-binding</keyword>
<protein>
    <recommendedName>
        <fullName evidence="2">Superoxide dismutase [Cu-Zn]</fullName>
        <ecNumber evidence="2">1.15.1.1</ecNumber>
    </recommendedName>
</protein>
<feature type="domain" description="Superoxide dismutase copper/zinc binding" evidence="4">
    <location>
        <begin position="73"/>
        <end position="204"/>
    </location>
</feature>
<dbReference type="RefSeq" id="WP_116879807.1">
    <property type="nucleotide sequence ID" value="NZ_QURB01000001.1"/>
</dbReference>
<comment type="cofactor">
    <cofactor evidence="2">
        <name>Cu cation</name>
        <dbReference type="ChEBI" id="CHEBI:23378"/>
    </cofactor>
    <text evidence="2">Binds 1 copper ion per subunit.</text>
</comment>
<gene>
    <name evidence="5" type="ORF">DXU93_00210</name>
</gene>
<dbReference type="AlphaFoldDB" id="A0A3E1F2C4"/>
<comment type="cofactor">
    <cofactor evidence="2">
        <name>Zn(2+)</name>
        <dbReference type="ChEBI" id="CHEBI:29105"/>
    </cofactor>
    <text evidence="2">Binds 1 zinc ion per subunit.</text>
</comment>
<keyword evidence="2" id="KW-0862">Zinc</keyword>
<dbReference type="PROSITE" id="PS51257">
    <property type="entry name" value="PROKAR_LIPOPROTEIN"/>
    <property type="match status" value="1"/>
</dbReference>
<sequence>MSNWKTYALSLATLGLLTSSCGNDVVKVDENGGNKTDTTSMITDNDSKSSSSNEEKYRMIETSLNSKSESQATGKITFREDGDQVVMKANFSGMNPGKHAIHLHQTANCSSADGKSAGGHWNPTDEQHGKWGDKEGYHKGDIGNFDVDEDGTATVNFETDEWCIGCDDTTKNIVGRAVIVHQGGDDFETQPTGDAGTRVGCAEISGYTEK</sequence>
<dbReference type="InterPro" id="IPR001424">
    <property type="entry name" value="SOD_Cu_Zn_dom"/>
</dbReference>
<feature type="compositionally biased region" description="Polar residues" evidence="3">
    <location>
        <begin position="33"/>
        <end position="43"/>
    </location>
</feature>
<dbReference type="InterPro" id="IPR018152">
    <property type="entry name" value="SOD_Cu/Zn_BS"/>
</dbReference>
<keyword evidence="2" id="KW-0560">Oxidoreductase</keyword>
<comment type="caution">
    <text evidence="5">The sequence shown here is derived from an EMBL/GenBank/DDBJ whole genome shotgun (WGS) entry which is preliminary data.</text>
</comment>
<evidence type="ECO:0000259" key="4">
    <source>
        <dbReference type="Pfam" id="PF00080"/>
    </source>
</evidence>
<dbReference type="InterPro" id="IPR036423">
    <property type="entry name" value="SOD-like_Cu/Zn_dom_sf"/>
</dbReference>
<dbReference type="PROSITE" id="PS00332">
    <property type="entry name" value="SOD_CU_ZN_2"/>
    <property type="match status" value="1"/>
</dbReference>
<dbReference type="GO" id="GO:0004784">
    <property type="term" value="F:superoxide dismutase activity"/>
    <property type="evidence" value="ECO:0007669"/>
    <property type="project" value="UniProtKB-EC"/>
</dbReference>
<keyword evidence="2" id="KW-0186">Copper</keyword>
<reference evidence="5 6" key="1">
    <citation type="submission" date="2018-08" db="EMBL/GenBank/DDBJ databases">
        <title>The draft genome squence of Brumimicrobium sp. N62.</title>
        <authorList>
            <person name="Du Z.-J."/>
            <person name="Luo H.-R."/>
        </authorList>
    </citation>
    <scope>NUCLEOTIDE SEQUENCE [LARGE SCALE GENOMIC DNA]</scope>
    <source>
        <strain evidence="5 6">N62</strain>
    </source>
</reference>
<dbReference type="PANTHER" id="PTHR10003">
    <property type="entry name" value="SUPEROXIDE DISMUTASE CU-ZN -RELATED"/>
    <property type="match status" value="1"/>
</dbReference>
<dbReference type="SUPFAM" id="SSF49329">
    <property type="entry name" value="Cu,Zn superoxide dismutase-like"/>
    <property type="match status" value="1"/>
</dbReference>